<keyword evidence="2" id="KW-1185">Reference proteome</keyword>
<proteinExistence type="predicted"/>
<sequence>MVVCMIVTQAPNSSTATGTFVLRCRHRHQRRTRPSHTTSSTCEQGTGRHIHVSQFSTQCPPAGALTRFTGSMDILDFGSLAHIRILLLPVGNIKRAAFDHWVKEIRSFENIRLGDIPADTREEKARFMPGPLATGYIHLSYPLRPLPTTHLPLSLFRPADFPLGVVGIATCSQSDSLSSILAQFNASMSEMFPPGAIFPLANNCFVFEESDGSTTLNLGNLPGLVVIPGMMGNKKLYVGTLLADLCSNILAEFATVVQSLETPLGNEYLNATLFPILPPPSEMPKPLDVDGNPRTSLPPLPIQHSQPELPTASSILRSMTPSTLSVKRNSSIGPGLSTSPYRHASLPNHAVKKRQTAIGAVSSHGRLFKVLGDLFLLAGRTTDASIWYGEAVALLKNTQDLVWHASAMEGLATIPVLDAWSSMQANGADDEKEPWADVAEKIAQAASMYQRASPSSDQERNYPFVSWFYTRAVLKHTALLFAIWTAKGWGPLAFTIMLQSGLPALSATLQEENRGSNVKKRISYNTLERHAIITGITRASISNTLAQAHGPWLLHLGASERISILESMGAMYSILGYKRKEAYVLREVLGCVMDLVACAREEGGGAKITGAGLGIHGVDVGVGTNQSSVGIRTNDSSQGNESVLRVVKYVCRVHGIDLEAVKLVTDATRRVSGSPTDEDEDEFTALAEPYGWPELQIGIVREAIAVAESLPDYPSVAQFCLSALKTLYRVMSQSDQLHLYTTASRALATAKRRGDNRCVDYWSGRPVVSVEVMPLPLVRLPIEKPTSLLSQEHTSFSPILTGMTDPFLYNPRRLSAGQQNSTLLVQNEPFEMVVTLRNPFIFDLDLSSLMLSTSGAAIEAKPIAVTIPANSYHPVTMSGTALEAGILTIRGCIVQAPGGAPREFLLPASTEEEETKRSRRWSAIECETGRFKRSGLDSRPWERQAKRISSTAPTAHTTPLRFLECKVVPQQPLLRIRRTSLTHGALMLYDGERSSIRVTLENISALPIDFIHLTFDDSTIAPAQHALAEGHLSVFETYETEYDLIHRPIFTWDSQRNVQEVQPGEKVVVTVECYGKVGCTSGTVHVSYSHFHRPKATLETPANIFHTRQISYPILVTVYHMLECLGMDILPYSPDTISSLSDAETDSTESSARKLLLEVEQASDWCMFSVEVRNTYGLPFEVQFERAQSDATTESESLTTFVPPGSTSRVIIPIRKIHLTEEEISRPIPTLSDRQFVVAKSNLSNEEEKTQRELFWYREALFERSGGSRYGDLSLRRQRLTQRMLDALRVEPVRVEMSLCLYADAERRADSLSCEGGVYYPPLNEFVCLRVKLTNLSPSQHTLTVNFTMDPAQYILYEGVLMDVPVGRVDIDQSQEIELPVTFVSCGRFEIFGDVYVNGPEDKRRIARGQLRASVEE</sequence>
<organism evidence="1 2">
    <name type="scientific">Phlebia brevispora</name>
    <dbReference type="NCBI Taxonomy" id="194682"/>
    <lineage>
        <taxon>Eukaryota</taxon>
        <taxon>Fungi</taxon>
        <taxon>Dikarya</taxon>
        <taxon>Basidiomycota</taxon>
        <taxon>Agaricomycotina</taxon>
        <taxon>Agaricomycetes</taxon>
        <taxon>Polyporales</taxon>
        <taxon>Meruliaceae</taxon>
        <taxon>Phlebia</taxon>
    </lineage>
</organism>
<evidence type="ECO:0000313" key="1">
    <source>
        <dbReference type="EMBL" id="KAJ3559110.1"/>
    </source>
</evidence>
<gene>
    <name evidence="1" type="ORF">NM688_g536</name>
</gene>
<protein>
    <submittedName>
        <fullName evidence="1">Uncharacterized protein</fullName>
    </submittedName>
</protein>
<dbReference type="Proteomes" id="UP001148662">
    <property type="component" value="Unassembled WGS sequence"/>
</dbReference>
<name>A0ACC1TDV3_9APHY</name>
<reference evidence="1" key="1">
    <citation type="submission" date="2022-07" db="EMBL/GenBank/DDBJ databases">
        <title>Genome Sequence of Phlebia brevispora.</title>
        <authorList>
            <person name="Buettner E."/>
        </authorList>
    </citation>
    <scope>NUCLEOTIDE SEQUENCE</scope>
    <source>
        <strain evidence="1">MPL23</strain>
    </source>
</reference>
<accession>A0ACC1TDV3</accession>
<evidence type="ECO:0000313" key="2">
    <source>
        <dbReference type="Proteomes" id="UP001148662"/>
    </source>
</evidence>
<dbReference type="EMBL" id="JANHOG010000045">
    <property type="protein sequence ID" value="KAJ3559110.1"/>
    <property type="molecule type" value="Genomic_DNA"/>
</dbReference>
<comment type="caution">
    <text evidence="1">The sequence shown here is derived from an EMBL/GenBank/DDBJ whole genome shotgun (WGS) entry which is preliminary data.</text>
</comment>